<feature type="binding site" evidence="6">
    <location>
        <position position="184"/>
    </location>
    <ligand>
        <name>substrate</name>
    </ligand>
</feature>
<dbReference type="GO" id="GO:0004239">
    <property type="term" value="F:initiator methionyl aminopeptidase activity"/>
    <property type="evidence" value="ECO:0007669"/>
    <property type="project" value="UniProtKB-EC"/>
</dbReference>
<dbReference type="NCBIfam" id="TIGR00500">
    <property type="entry name" value="met_pdase_I"/>
    <property type="match status" value="1"/>
</dbReference>
<dbReference type="PANTHER" id="PTHR43330">
    <property type="entry name" value="METHIONINE AMINOPEPTIDASE"/>
    <property type="match status" value="1"/>
</dbReference>
<accession>A0ABT1BXD8</accession>
<evidence type="ECO:0000256" key="6">
    <source>
        <dbReference type="HAMAP-Rule" id="MF_01974"/>
    </source>
</evidence>
<keyword evidence="2 6" id="KW-0031">Aminopeptidase</keyword>
<evidence type="ECO:0000256" key="5">
    <source>
        <dbReference type="ARBA" id="ARBA00022801"/>
    </source>
</evidence>
<comment type="caution">
    <text evidence="9">The sequence shown here is derived from an EMBL/GenBank/DDBJ whole genome shotgun (WGS) entry which is preliminary data.</text>
</comment>
<comment type="function">
    <text evidence="1 6">Removes the N-terminal methionine from nascent proteins. The N-terminal methionine is often cleaved when the second residue in the primary sequence is small and uncharged (Met-Ala-, Cys, Gly, Pro, Ser, Thr, or Val). Requires deformylation of the N(alpha)-formylated initiator methionine before it can be hydrolyzed.</text>
</comment>
<evidence type="ECO:0000256" key="7">
    <source>
        <dbReference type="RuleBase" id="RU003653"/>
    </source>
</evidence>
<feature type="binding site" evidence="6">
    <location>
        <position position="114"/>
    </location>
    <ligand>
        <name>a divalent metal cation</name>
        <dbReference type="ChEBI" id="CHEBI:60240"/>
        <label>2</label>
        <note>catalytic</note>
    </ligand>
</feature>
<gene>
    <name evidence="6 9" type="primary">map</name>
    <name evidence="9" type="ORF">NG821_06580</name>
</gene>
<comment type="cofactor">
    <cofactor evidence="6">
        <name>Co(2+)</name>
        <dbReference type="ChEBI" id="CHEBI:48828"/>
    </cofactor>
    <cofactor evidence="6">
        <name>Zn(2+)</name>
        <dbReference type="ChEBI" id="CHEBI:29105"/>
    </cofactor>
    <cofactor evidence="6">
        <name>Mn(2+)</name>
        <dbReference type="ChEBI" id="CHEBI:29035"/>
    </cofactor>
    <cofactor evidence="6">
        <name>Fe(2+)</name>
        <dbReference type="ChEBI" id="CHEBI:29033"/>
    </cofactor>
    <text evidence="6">Binds 2 divalent metal cations per subunit. Has a high-affinity and a low affinity metal-binding site. The true nature of the physiological cofactor is under debate. The enzyme is active with cobalt, zinc, manganese or divalent iron ions. Most likely, methionine aminopeptidases function as mononuclear Fe(2+)-metalloproteases under physiological conditions, and the catalytically relevant metal-binding site has been assigned to the histidine-containing high-affinity site.</text>
</comment>
<keyword evidence="5 6" id="KW-0378">Hydrolase</keyword>
<feature type="binding site" evidence="6">
    <location>
        <position position="210"/>
    </location>
    <ligand>
        <name>a divalent metal cation</name>
        <dbReference type="ChEBI" id="CHEBI:60240"/>
        <label>2</label>
        <note>catalytic</note>
    </ligand>
</feature>
<feature type="binding site" evidence="6">
    <location>
        <position position="85"/>
    </location>
    <ligand>
        <name>substrate</name>
    </ligand>
</feature>
<feature type="binding site" evidence="6">
    <location>
        <position position="103"/>
    </location>
    <ligand>
        <name>a divalent metal cation</name>
        <dbReference type="ChEBI" id="CHEBI:60240"/>
        <label>1</label>
    </ligand>
</feature>
<evidence type="ECO:0000313" key="9">
    <source>
        <dbReference type="EMBL" id="MCO6025510.1"/>
    </source>
</evidence>
<dbReference type="InterPro" id="IPR002467">
    <property type="entry name" value="Pept_M24A_MAP1"/>
</dbReference>
<dbReference type="InterPro" id="IPR001714">
    <property type="entry name" value="Pept_M24_MAP"/>
</dbReference>
<feature type="binding site" evidence="6">
    <location>
        <position position="241"/>
    </location>
    <ligand>
        <name>a divalent metal cation</name>
        <dbReference type="ChEBI" id="CHEBI:60240"/>
        <label>2</label>
        <note>catalytic</note>
    </ligand>
</feature>
<comment type="subunit">
    <text evidence="6">Monomer.</text>
</comment>
<feature type="domain" description="Peptidase M24" evidence="8">
    <location>
        <begin position="13"/>
        <end position="247"/>
    </location>
</feature>
<feature type="binding site" evidence="6">
    <location>
        <position position="177"/>
    </location>
    <ligand>
        <name>a divalent metal cation</name>
        <dbReference type="ChEBI" id="CHEBI:60240"/>
        <label>2</label>
        <note>catalytic</note>
    </ligand>
</feature>
<name>A0ABT1BXD8_9BACT</name>
<dbReference type="Gene3D" id="3.90.230.10">
    <property type="entry name" value="Creatinase/methionine aminopeptidase superfamily"/>
    <property type="match status" value="1"/>
</dbReference>
<dbReference type="RefSeq" id="WP_252760869.1">
    <property type="nucleotide sequence ID" value="NZ_JAMXLY010000020.1"/>
</dbReference>
<feature type="binding site" evidence="6">
    <location>
        <position position="114"/>
    </location>
    <ligand>
        <name>a divalent metal cation</name>
        <dbReference type="ChEBI" id="CHEBI:60240"/>
        <label>1</label>
    </ligand>
</feature>
<dbReference type="HAMAP" id="MF_01974">
    <property type="entry name" value="MetAP_1"/>
    <property type="match status" value="1"/>
</dbReference>
<keyword evidence="3 6" id="KW-0645">Protease</keyword>
<dbReference type="EMBL" id="JAMXLY010000020">
    <property type="protein sequence ID" value="MCO6025510.1"/>
    <property type="molecule type" value="Genomic_DNA"/>
</dbReference>
<dbReference type="Pfam" id="PF00557">
    <property type="entry name" value="Peptidase_M24"/>
    <property type="match status" value="1"/>
</dbReference>
<evidence type="ECO:0000259" key="8">
    <source>
        <dbReference type="Pfam" id="PF00557"/>
    </source>
</evidence>
<comment type="similarity">
    <text evidence="6">Belongs to the peptidase M24A family. Methionine aminopeptidase type 1 subfamily.</text>
</comment>
<protein>
    <recommendedName>
        <fullName evidence="6 7">Methionine aminopeptidase</fullName>
        <shortName evidence="6">MAP</shortName>
        <shortName evidence="6">MetAP</shortName>
        <ecNumber evidence="6 7">3.4.11.18</ecNumber>
    </recommendedName>
    <alternativeName>
        <fullName evidence="6">Peptidase M</fullName>
    </alternativeName>
</protein>
<evidence type="ECO:0000256" key="4">
    <source>
        <dbReference type="ARBA" id="ARBA00022723"/>
    </source>
</evidence>
<evidence type="ECO:0000256" key="2">
    <source>
        <dbReference type="ARBA" id="ARBA00022438"/>
    </source>
</evidence>
<feature type="binding site" evidence="6">
    <location>
        <position position="241"/>
    </location>
    <ligand>
        <name>a divalent metal cation</name>
        <dbReference type="ChEBI" id="CHEBI:60240"/>
        <label>1</label>
    </ligand>
</feature>
<dbReference type="InterPro" id="IPR036005">
    <property type="entry name" value="Creatinase/aminopeptidase-like"/>
</dbReference>
<evidence type="ECO:0000256" key="1">
    <source>
        <dbReference type="ARBA" id="ARBA00002521"/>
    </source>
</evidence>
<dbReference type="InterPro" id="IPR000994">
    <property type="entry name" value="Pept_M24"/>
</dbReference>
<proteinExistence type="inferred from homology"/>
<evidence type="ECO:0000313" key="10">
    <source>
        <dbReference type="Proteomes" id="UP001204015"/>
    </source>
</evidence>
<dbReference type="Proteomes" id="UP001204015">
    <property type="component" value="Unassembled WGS sequence"/>
</dbReference>
<dbReference type="PANTHER" id="PTHR43330:SF27">
    <property type="entry name" value="METHIONINE AMINOPEPTIDASE"/>
    <property type="match status" value="1"/>
</dbReference>
<comment type="catalytic activity">
    <reaction evidence="6 7">
        <text>Release of N-terminal amino acids, preferentially methionine, from peptides and arylamides.</text>
        <dbReference type="EC" id="3.4.11.18"/>
    </reaction>
</comment>
<reference evidence="9 10" key="1">
    <citation type="submission" date="2022-06" db="EMBL/GenBank/DDBJ databases">
        <title>A taxonomic note on the genus Prevotella: Description of four novel genera and emended description of the genera Hallella and Xylanibacter.</title>
        <authorList>
            <person name="Hitch T.C.A."/>
        </authorList>
    </citation>
    <scope>NUCLEOTIDE SEQUENCE [LARGE SCALE GENOMIC DNA]</scope>
    <source>
        <strain evidence="9 10">DSM 100619</strain>
    </source>
</reference>
<dbReference type="CDD" id="cd01086">
    <property type="entry name" value="MetAP1"/>
    <property type="match status" value="1"/>
</dbReference>
<sequence>MKIFLKTEDEIRLMREANQLVGATLAEVGKHIKPGVTTLQLDRIAEEFIRDHGAEPTFKGVPNPFGVDLPFPGSICTSVNDVVVHGIPSDSTVLKEGDIVSVDCGTLLNGYNGDSCYTFCVGEVAPEKKKLLKTTKAALYRGIEQAVAGNHVGDIGYAVQQYCEAEGYSVVRELTGHGIGRQMHEDPPIPNYGKRGDGILLKSGMCIAIEPMIIMGNRKLVLLPDKWSIATFDHSPAAHFEHTIAIRRGKAEILSTFSDIDDQVECKPSRGLKD</sequence>
<dbReference type="SUPFAM" id="SSF55920">
    <property type="entry name" value="Creatinase/aminopeptidase"/>
    <property type="match status" value="1"/>
</dbReference>
<organism evidence="9 10">
    <name type="scientific">Segatella cerevisiae</name>
    <dbReference type="NCBI Taxonomy" id="2053716"/>
    <lineage>
        <taxon>Bacteria</taxon>
        <taxon>Pseudomonadati</taxon>
        <taxon>Bacteroidota</taxon>
        <taxon>Bacteroidia</taxon>
        <taxon>Bacteroidales</taxon>
        <taxon>Prevotellaceae</taxon>
        <taxon>Segatella</taxon>
    </lineage>
</organism>
<keyword evidence="4 6" id="KW-0479">Metal-binding</keyword>
<keyword evidence="10" id="KW-1185">Reference proteome</keyword>
<evidence type="ECO:0000256" key="3">
    <source>
        <dbReference type="ARBA" id="ARBA00022670"/>
    </source>
</evidence>
<dbReference type="PRINTS" id="PR00599">
    <property type="entry name" value="MAPEPTIDASE"/>
</dbReference>
<dbReference type="EC" id="3.4.11.18" evidence="6 7"/>